<name>A0AAD7HXD5_9AGAR</name>
<evidence type="ECO:0000256" key="1">
    <source>
        <dbReference type="SAM" id="MobiDB-lite"/>
    </source>
</evidence>
<evidence type="ECO:0000313" key="3">
    <source>
        <dbReference type="EMBL" id="KAJ7729251.1"/>
    </source>
</evidence>
<comment type="caution">
    <text evidence="3">The sequence shown here is derived from an EMBL/GenBank/DDBJ whole genome shotgun (WGS) entry which is preliminary data.</text>
</comment>
<keyword evidence="4" id="KW-1185">Reference proteome</keyword>
<feature type="region of interest" description="Disordered" evidence="1">
    <location>
        <begin position="1"/>
        <end position="27"/>
    </location>
</feature>
<accession>A0AAD7HXD5</accession>
<dbReference type="Pfam" id="PF04690">
    <property type="entry name" value="YABBY"/>
    <property type="match status" value="1"/>
</dbReference>
<protein>
    <recommendedName>
        <fullName evidence="2">YABBY protein C-terminal domain-containing protein</fullName>
    </recommendedName>
</protein>
<feature type="domain" description="YABBY protein C-terminal" evidence="2">
    <location>
        <begin position="22"/>
        <end position="61"/>
    </location>
</feature>
<feature type="compositionally biased region" description="Polar residues" evidence="1">
    <location>
        <begin position="1"/>
        <end position="10"/>
    </location>
</feature>
<evidence type="ECO:0000259" key="2">
    <source>
        <dbReference type="Pfam" id="PF04690"/>
    </source>
</evidence>
<feature type="compositionally biased region" description="Basic residues" evidence="1">
    <location>
        <begin position="11"/>
        <end position="26"/>
    </location>
</feature>
<dbReference type="Proteomes" id="UP001215280">
    <property type="component" value="Unassembled WGS sequence"/>
</dbReference>
<dbReference type="InterPro" id="IPR056775">
    <property type="entry name" value="YABBY_C"/>
</dbReference>
<reference evidence="3" key="1">
    <citation type="submission" date="2023-03" db="EMBL/GenBank/DDBJ databases">
        <title>Massive genome expansion in bonnet fungi (Mycena s.s.) driven by repeated elements and novel gene families across ecological guilds.</title>
        <authorList>
            <consortium name="Lawrence Berkeley National Laboratory"/>
            <person name="Harder C.B."/>
            <person name="Miyauchi S."/>
            <person name="Viragh M."/>
            <person name="Kuo A."/>
            <person name="Thoen E."/>
            <person name="Andreopoulos B."/>
            <person name="Lu D."/>
            <person name="Skrede I."/>
            <person name="Drula E."/>
            <person name="Henrissat B."/>
            <person name="Morin E."/>
            <person name="Kohler A."/>
            <person name="Barry K."/>
            <person name="LaButti K."/>
            <person name="Morin E."/>
            <person name="Salamov A."/>
            <person name="Lipzen A."/>
            <person name="Mereny Z."/>
            <person name="Hegedus B."/>
            <person name="Baldrian P."/>
            <person name="Stursova M."/>
            <person name="Weitz H."/>
            <person name="Taylor A."/>
            <person name="Grigoriev I.V."/>
            <person name="Nagy L.G."/>
            <person name="Martin F."/>
            <person name="Kauserud H."/>
        </authorList>
    </citation>
    <scope>NUCLEOTIDE SEQUENCE</scope>
    <source>
        <strain evidence="3">CBHHK188m</strain>
    </source>
</reference>
<dbReference type="EMBL" id="JARJLG010000199">
    <property type="protein sequence ID" value="KAJ7729251.1"/>
    <property type="molecule type" value="Genomic_DNA"/>
</dbReference>
<organism evidence="3 4">
    <name type="scientific">Mycena maculata</name>
    <dbReference type="NCBI Taxonomy" id="230809"/>
    <lineage>
        <taxon>Eukaryota</taxon>
        <taxon>Fungi</taxon>
        <taxon>Dikarya</taxon>
        <taxon>Basidiomycota</taxon>
        <taxon>Agaricomycotina</taxon>
        <taxon>Agaricomycetes</taxon>
        <taxon>Agaricomycetidae</taxon>
        <taxon>Agaricales</taxon>
        <taxon>Marasmiineae</taxon>
        <taxon>Mycenaceae</taxon>
        <taxon>Mycena</taxon>
    </lineage>
</organism>
<proteinExistence type="predicted"/>
<sequence length="78" mass="8581">MVNVASSKTSAPKKKRSSGGLKKHKPSAYNKYMSVELARLKNEEGIQEHKERFQMALESWKAVKDRDASAKSSGGSSP</sequence>
<dbReference type="AlphaFoldDB" id="A0AAD7HXD5"/>
<gene>
    <name evidence="3" type="ORF">DFH07DRAFT_850367</name>
</gene>
<evidence type="ECO:0000313" key="4">
    <source>
        <dbReference type="Proteomes" id="UP001215280"/>
    </source>
</evidence>